<dbReference type="Pfam" id="PF00089">
    <property type="entry name" value="Trypsin"/>
    <property type="match status" value="1"/>
</dbReference>
<dbReference type="InterPro" id="IPR009003">
    <property type="entry name" value="Peptidase_S1_PA"/>
</dbReference>
<accession>A0A166ZGQ8</accession>
<dbReference type="GO" id="GO:0004252">
    <property type="term" value="F:serine-type endopeptidase activity"/>
    <property type="evidence" value="ECO:0007669"/>
    <property type="project" value="InterPro"/>
</dbReference>
<dbReference type="PANTHER" id="PTHR24253">
    <property type="entry name" value="TRANSMEMBRANE PROTEASE SERINE"/>
    <property type="match status" value="1"/>
</dbReference>
<name>A0A166ZGQ8_METRR</name>
<dbReference type="InterPro" id="IPR043504">
    <property type="entry name" value="Peptidase_S1_PA_chymotrypsin"/>
</dbReference>
<keyword evidence="2" id="KW-0732">Signal</keyword>
<keyword evidence="5" id="KW-1185">Reference proteome</keyword>
<dbReference type="PROSITE" id="PS50240">
    <property type="entry name" value="TRYPSIN_DOM"/>
    <property type="match status" value="1"/>
</dbReference>
<dbReference type="InterPro" id="IPR001254">
    <property type="entry name" value="Trypsin_dom"/>
</dbReference>
<dbReference type="STRING" id="1081105.A0A166ZGQ8"/>
<dbReference type="CDD" id="cd00190">
    <property type="entry name" value="Tryp_SPc"/>
    <property type="match status" value="1"/>
</dbReference>
<dbReference type="SMART" id="SM00020">
    <property type="entry name" value="Tryp_SPc"/>
    <property type="match status" value="1"/>
</dbReference>
<feature type="chain" id="PRO_5007883248" evidence="2">
    <location>
        <begin position="21"/>
        <end position="234"/>
    </location>
</feature>
<dbReference type="EMBL" id="AZHC01000028">
    <property type="protein sequence ID" value="OAA37904.1"/>
    <property type="molecule type" value="Genomic_DNA"/>
</dbReference>
<dbReference type="GO" id="GO:0006508">
    <property type="term" value="P:proteolysis"/>
    <property type="evidence" value="ECO:0007669"/>
    <property type="project" value="InterPro"/>
</dbReference>
<protein>
    <submittedName>
        <fullName evidence="4">Trypsin-protease</fullName>
    </submittedName>
</protein>
<dbReference type="Gene3D" id="2.40.10.10">
    <property type="entry name" value="Trypsin-like serine proteases"/>
    <property type="match status" value="2"/>
</dbReference>
<feature type="domain" description="Peptidase S1" evidence="3">
    <location>
        <begin position="27"/>
        <end position="234"/>
    </location>
</feature>
<dbReference type="SUPFAM" id="SSF50494">
    <property type="entry name" value="Trypsin-like serine proteases"/>
    <property type="match status" value="1"/>
</dbReference>
<dbReference type="AlphaFoldDB" id="A0A166ZGQ8"/>
<evidence type="ECO:0000256" key="2">
    <source>
        <dbReference type="SAM" id="SignalP"/>
    </source>
</evidence>
<dbReference type="InterPro" id="IPR018114">
    <property type="entry name" value="TRYPSIN_HIS"/>
</dbReference>
<organism evidence="4 5">
    <name type="scientific">Metarhizium rileyi (strain RCEF 4871)</name>
    <name type="common">Nomuraea rileyi</name>
    <dbReference type="NCBI Taxonomy" id="1649241"/>
    <lineage>
        <taxon>Eukaryota</taxon>
        <taxon>Fungi</taxon>
        <taxon>Dikarya</taxon>
        <taxon>Ascomycota</taxon>
        <taxon>Pezizomycotina</taxon>
        <taxon>Sordariomycetes</taxon>
        <taxon>Hypocreomycetidae</taxon>
        <taxon>Hypocreales</taxon>
        <taxon>Clavicipitaceae</taxon>
        <taxon>Metarhizium</taxon>
    </lineage>
</organism>
<comment type="caution">
    <text evidence="4">The sequence shown here is derived from an EMBL/GenBank/DDBJ whole genome shotgun (WGS) entry which is preliminary data.</text>
</comment>
<dbReference type="OrthoDB" id="4915747at2759"/>
<dbReference type="InterPro" id="IPR001314">
    <property type="entry name" value="Peptidase_S1A"/>
</dbReference>
<evidence type="ECO:0000259" key="3">
    <source>
        <dbReference type="PROSITE" id="PS50240"/>
    </source>
</evidence>
<sequence length="234" mass="24832">MVRTNALTLTAALLAFSATAATIDKRIVGGEDAKDGEFPFVVSIDGTNGICGGTLLDSTTVLTAGHCVKESVTVRAGSLRHDGGGVEARVASRTAHPEYRLNKWEPTLPYANNDIAIIKLETPIEKSDKIGYATLAANGSDPVVDSMAIIAGWGKQKPDVQPRGDAAELLAKVTIPIHARELCTKLDKDVGNRETLVCAGGNGKNACRYDSGGPLIDERENETSHRRRVICHTG</sequence>
<evidence type="ECO:0000256" key="1">
    <source>
        <dbReference type="ARBA" id="ARBA00023157"/>
    </source>
</evidence>
<dbReference type="Proteomes" id="UP000243498">
    <property type="component" value="Unassembled WGS sequence"/>
</dbReference>
<dbReference type="PRINTS" id="PR00722">
    <property type="entry name" value="CHYMOTRYPSIN"/>
</dbReference>
<feature type="signal peptide" evidence="2">
    <location>
        <begin position="1"/>
        <end position="20"/>
    </location>
</feature>
<keyword evidence="1" id="KW-1015">Disulfide bond</keyword>
<dbReference type="OMA" id="QCEAAYP"/>
<dbReference type="PROSITE" id="PS00134">
    <property type="entry name" value="TRYPSIN_HIS"/>
    <property type="match status" value="1"/>
</dbReference>
<proteinExistence type="predicted"/>
<reference evidence="4 5" key="1">
    <citation type="journal article" date="2016" name="Genome Biol. Evol.">
        <title>Divergent and convergent evolution of fungal pathogenicity.</title>
        <authorList>
            <person name="Shang Y."/>
            <person name="Xiao G."/>
            <person name="Zheng P."/>
            <person name="Cen K."/>
            <person name="Zhan S."/>
            <person name="Wang C."/>
        </authorList>
    </citation>
    <scope>NUCLEOTIDE SEQUENCE [LARGE SCALE GENOMIC DNA]</scope>
    <source>
        <strain evidence="4 5">RCEF 4871</strain>
    </source>
</reference>
<evidence type="ECO:0000313" key="4">
    <source>
        <dbReference type="EMBL" id="OAA37904.1"/>
    </source>
</evidence>
<gene>
    <name evidence="4" type="ORF">NOR_06981</name>
</gene>
<evidence type="ECO:0000313" key="5">
    <source>
        <dbReference type="Proteomes" id="UP000243498"/>
    </source>
</evidence>
<dbReference type="PANTHER" id="PTHR24253:SF153">
    <property type="entry name" value="SERINE PROTEASE HEPSIN"/>
    <property type="match status" value="1"/>
</dbReference>